<name>A0A9P6AW38_9AGAM</name>
<sequence length="185" mass="21241">MDSVSVGSFPQDNHKLSEGVEPLVYPYKLRATIDGRLEEYCRQAPRTVLSNYQIQYCQCLKGEFSLLVLPWTDHDLGFTLYAWLFSHRACLYHESPLLGSAFVERKPRGRDRLKGNQLEMFLIRSLLFPTLLILPVQPGYHGLQTPYSLGSPLLSVVREQFPHQQLSVSFCPDLLAVSYNPWLPR</sequence>
<keyword evidence="2" id="KW-1185">Reference proteome</keyword>
<evidence type="ECO:0000313" key="2">
    <source>
        <dbReference type="Proteomes" id="UP000886523"/>
    </source>
</evidence>
<reference evidence="1" key="1">
    <citation type="journal article" date="2020" name="Nat. Commun.">
        <title>Large-scale genome sequencing of mycorrhizal fungi provides insights into the early evolution of symbiotic traits.</title>
        <authorList>
            <person name="Miyauchi S."/>
            <person name="Kiss E."/>
            <person name="Kuo A."/>
            <person name="Drula E."/>
            <person name="Kohler A."/>
            <person name="Sanchez-Garcia M."/>
            <person name="Morin E."/>
            <person name="Andreopoulos B."/>
            <person name="Barry K.W."/>
            <person name="Bonito G."/>
            <person name="Buee M."/>
            <person name="Carver A."/>
            <person name="Chen C."/>
            <person name="Cichocki N."/>
            <person name="Clum A."/>
            <person name="Culley D."/>
            <person name="Crous P.W."/>
            <person name="Fauchery L."/>
            <person name="Girlanda M."/>
            <person name="Hayes R.D."/>
            <person name="Keri Z."/>
            <person name="LaButti K."/>
            <person name="Lipzen A."/>
            <person name="Lombard V."/>
            <person name="Magnuson J."/>
            <person name="Maillard F."/>
            <person name="Murat C."/>
            <person name="Nolan M."/>
            <person name="Ohm R.A."/>
            <person name="Pangilinan J."/>
            <person name="Pereira M.F."/>
            <person name="Perotto S."/>
            <person name="Peter M."/>
            <person name="Pfister S."/>
            <person name="Riley R."/>
            <person name="Sitrit Y."/>
            <person name="Stielow J.B."/>
            <person name="Szollosi G."/>
            <person name="Zifcakova L."/>
            <person name="Stursova M."/>
            <person name="Spatafora J.W."/>
            <person name="Tedersoo L."/>
            <person name="Vaario L.M."/>
            <person name="Yamada A."/>
            <person name="Yan M."/>
            <person name="Wang P."/>
            <person name="Xu J."/>
            <person name="Bruns T."/>
            <person name="Baldrian P."/>
            <person name="Vilgalys R."/>
            <person name="Dunand C."/>
            <person name="Henrissat B."/>
            <person name="Grigoriev I.V."/>
            <person name="Hibbett D."/>
            <person name="Nagy L.G."/>
            <person name="Martin F.M."/>
        </authorList>
    </citation>
    <scope>NUCLEOTIDE SEQUENCE</scope>
    <source>
        <strain evidence="1">UP504</strain>
    </source>
</reference>
<dbReference type="AlphaFoldDB" id="A0A9P6AW38"/>
<gene>
    <name evidence="1" type="ORF">BS47DRAFT_1060905</name>
</gene>
<comment type="caution">
    <text evidence="1">The sequence shown here is derived from an EMBL/GenBank/DDBJ whole genome shotgun (WGS) entry which is preliminary data.</text>
</comment>
<dbReference type="Proteomes" id="UP000886523">
    <property type="component" value="Unassembled WGS sequence"/>
</dbReference>
<proteinExistence type="predicted"/>
<organism evidence="1 2">
    <name type="scientific">Hydnum rufescens UP504</name>
    <dbReference type="NCBI Taxonomy" id="1448309"/>
    <lineage>
        <taxon>Eukaryota</taxon>
        <taxon>Fungi</taxon>
        <taxon>Dikarya</taxon>
        <taxon>Basidiomycota</taxon>
        <taxon>Agaricomycotina</taxon>
        <taxon>Agaricomycetes</taxon>
        <taxon>Cantharellales</taxon>
        <taxon>Hydnaceae</taxon>
        <taxon>Hydnum</taxon>
    </lineage>
</organism>
<protein>
    <submittedName>
        <fullName evidence="1">Uncharacterized protein</fullName>
    </submittedName>
</protein>
<dbReference type="EMBL" id="MU128986">
    <property type="protein sequence ID" value="KAF9512475.1"/>
    <property type="molecule type" value="Genomic_DNA"/>
</dbReference>
<accession>A0A9P6AW38</accession>
<evidence type="ECO:0000313" key="1">
    <source>
        <dbReference type="EMBL" id="KAF9512475.1"/>
    </source>
</evidence>
<dbReference type="OrthoDB" id="10262326at2759"/>